<dbReference type="OrthoDB" id="5582699at2"/>
<dbReference type="GO" id="GO:0005829">
    <property type="term" value="C:cytosol"/>
    <property type="evidence" value="ECO:0007669"/>
    <property type="project" value="TreeGrafter"/>
</dbReference>
<evidence type="ECO:0000259" key="4">
    <source>
        <dbReference type="PROSITE" id="PS01124"/>
    </source>
</evidence>
<evidence type="ECO:0000256" key="2">
    <source>
        <dbReference type="ARBA" id="ARBA00023125"/>
    </source>
</evidence>
<keyword evidence="1" id="KW-0805">Transcription regulation</keyword>
<sequence length="334" mass="37023">MYRITSASFRVLVLTMAETGVDMDALFADFGCEGRDLYSDPKGVRMELVYHLMAEVTLRSGCPDYGLLAYSKAHPANLELLGYAIMSSSTLGAALKKLVDYHLLIGNGFCFCLERKSDQVSLLGFDLTRDGSLTPRPVIDSAMAQILGLIHWLLPEHKPGPLAVTFTYPEPDDIGSLTRLLGNDLIFNAPYNSMTFKTDVADIELPTANSQLDMVHAEHVRARLDDLVRGSMAARVRRALSEHLTQGIACGLDDIAQTLHISKRSLQHGLEREGVNFSGLQDEARLKMAHSFLRNSMRSLKYIAALLGFRDQSSFNKACLRWFGVPPGHYRGRS</sequence>
<dbReference type="PROSITE" id="PS01124">
    <property type="entry name" value="HTH_ARAC_FAMILY_2"/>
    <property type="match status" value="1"/>
</dbReference>
<dbReference type="EMBL" id="RBRE01000102">
    <property type="protein sequence ID" value="RMQ40115.1"/>
    <property type="molecule type" value="Genomic_DNA"/>
</dbReference>
<dbReference type="Gene3D" id="1.10.10.60">
    <property type="entry name" value="Homeodomain-like"/>
    <property type="match status" value="1"/>
</dbReference>
<dbReference type="InterPro" id="IPR009057">
    <property type="entry name" value="Homeodomain-like_sf"/>
</dbReference>
<dbReference type="PANTHER" id="PTHR47894">
    <property type="entry name" value="HTH-TYPE TRANSCRIPTIONAL REGULATOR GADX"/>
    <property type="match status" value="1"/>
</dbReference>
<dbReference type="SMART" id="SM00342">
    <property type="entry name" value="HTH_ARAC"/>
    <property type="match status" value="1"/>
</dbReference>
<dbReference type="Proteomes" id="UP000277236">
    <property type="component" value="Unassembled WGS sequence"/>
</dbReference>
<dbReference type="GO" id="GO:0003700">
    <property type="term" value="F:DNA-binding transcription factor activity"/>
    <property type="evidence" value="ECO:0007669"/>
    <property type="project" value="InterPro"/>
</dbReference>
<protein>
    <recommendedName>
        <fullName evidence="4">HTH araC/xylS-type domain-containing protein</fullName>
    </recommendedName>
</protein>
<dbReference type="InterPro" id="IPR032687">
    <property type="entry name" value="AraC-type_N"/>
</dbReference>
<keyword evidence="2" id="KW-0238">DNA-binding</keyword>
<proteinExistence type="predicted"/>
<dbReference type="InterPro" id="IPR018060">
    <property type="entry name" value="HTH_AraC"/>
</dbReference>
<accession>A0A3M4LF50</accession>
<comment type="caution">
    <text evidence="5">The sequence shown here is derived from an EMBL/GenBank/DDBJ whole genome shotgun (WGS) entry which is preliminary data.</text>
</comment>
<dbReference type="PANTHER" id="PTHR47894:SF1">
    <property type="entry name" value="HTH-TYPE TRANSCRIPTIONAL REGULATOR VQSM"/>
    <property type="match status" value="1"/>
</dbReference>
<dbReference type="Pfam" id="PF12625">
    <property type="entry name" value="Arabinose_bd"/>
    <property type="match status" value="1"/>
</dbReference>
<gene>
    <name evidence="5" type="ORF">ALQ04_03630</name>
</gene>
<dbReference type="AlphaFoldDB" id="A0A3M4LF50"/>
<dbReference type="GO" id="GO:0000976">
    <property type="term" value="F:transcription cis-regulatory region binding"/>
    <property type="evidence" value="ECO:0007669"/>
    <property type="project" value="TreeGrafter"/>
</dbReference>
<evidence type="ECO:0000256" key="1">
    <source>
        <dbReference type="ARBA" id="ARBA00023015"/>
    </source>
</evidence>
<dbReference type="Pfam" id="PF12833">
    <property type="entry name" value="HTH_18"/>
    <property type="match status" value="1"/>
</dbReference>
<name>A0A3M4LF50_PSECI</name>
<evidence type="ECO:0000256" key="3">
    <source>
        <dbReference type="ARBA" id="ARBA00023163"/>
    </source>
</evidence>
<keyword evidence="3" id="KW-0804">Transcription</keyword>
<feature type="domain" description="HTH araC/xylS-type" evidence="4">
    <location>
        <begin position="234"/>
        <end position="333"/>
    </location>
</feature>
<reference evidence="5 6" key="1">
    <citation type="submission" date="2018-08" db="EMBL/GenBank/DDBJ databases">
        <title>Recombination of ecologically and evolutionarily significant loci maintains genetic cohesion in the Pseudomonas syringae species complex.</title>
        <authorList>
            <person name="Dillon M."/>
            <person name="Thakur S."/>
            <person name="Almeida R.N.D."/>
            <person name="Weir B.S."/>
            <person name="Guttman D.S."/>
        </authorList>
    </citation>
    <scope>NUCLEOTIDE SEQUENCE [LARGE SCALE GENOMIC DNA]</scope>
    <source>
        <strain evidence="5 6">ICMP 3353</strain>
    </source>
</reference>
<evidence type="ECO:0000313" key="5">
    <source>
        <dbReference type="EMBL" id="RMQ40115.1"/>
    </source>
</evidence>
<dbReference type="SUPFAM" id="SSF46689">
    <property type="entry name" value="Homeodomain-like"/>
    <property type="match status" value="1"/>
</dbReference>
<organism evidence="5 6">
    <name type="scientific">Pseudomonas cichorii</name>
    <dbReference type="NCBI Taxonomy" id="36746"/>
    <lineage>
        <taxon>Bacteria</taxon>
        <taxon>Pseudomonadati</taxon>
        <taxon>Pseudomonadota</taxon>
        <taxon>Gammaproteobacteria</taxon>
        <taxon>Pseudomonadales</taxon>
        <taxon>Pseudomonadaceae</taxon>
        <taxon>Pseudomonas</taxon>
    </lineage>
</organism>
<evidence type="ECO:0000313" key="6">
    <source>
        <dbReference type="Proteomes" id="UP000277236"/>
    </source>
</evidence>